<protein>
    <submittedName>
        <fullName evidence="1">Uncharacterized protein</fullName>
    </submittedName>
</protein>
<comment type="caution">
    <text evidence="1">The sequence shown here is derived from an EMBL/GenBank/DDBJ whole genome shotgun (WGS) entry which is preliminary data.</text>
</comment>
<organism evidence="1 2">
    <name type="scientific">Chryseobacterium profundimaris</name>
    <dbReference type="NCBI Taxonomy" id="1387275"/>
    <lineage>
        <taxon>Bacteria</taxon>
        <taxon>Pseudomonadati</taxon>
        <taxon>Bacteroidota</taxon>
        <taxon>Flavobacteriia</taxon>
        <taxon>Flavobacteriales</taxon>
        <taxon>Weeksellaceae</taxon>
        <taxon>Chryseobacterium group</taxon>
        <taxon>Chryseobacterium</taxon>
    </lineage>
</organism>
<sequence length="44" mass="5310">MPDVRVYLPMRRKHDFGVLREPNPYNIRIQLHSHQILPEKTLSN</sequence>
<reference evidence="1 2" key="1">
    <citation type="submission" date="2017-05" db="EMBL/GenBank/DDBJ databases">
        <authorList>
            <person name="Varghese N."/>
            <person name="Submissions S."/>
        </authorList>
    </citation>
    <scope>NUCLEOTIDE SEQUENCE [LARGE SCALE GENOMIC DNA]</scope>
    <source>
        <strain evidence="1 2">DSM 28214</strain>
    </source>
</reference>
<dbReference type="EMBL" id="FXTZ01000008">
    <property type="protein sequence ID" value="SMP25377.1"/>
    <property type="molecule type" value="Genomic_DNA"/>
</dbReference>
<dbReference type="Proteomes" id="UP001157960">
    <property type="component" value="Unassembled WGS sequence"/>
</dbReference>
<proteinExistence type="predicted"/>
<accession>A0ABY1P3V8</accession>
<evidence type="ECO:0000313" key="2">
    <source>
        <dbReference type="Proteomes" id="UP001157960"/>
    </source>
</evidence>
<evidence type="ECO:0000313" key="1">
    <source>
        <dbReference type="EMBL" id="SMP25377.1"/>
    </source>
</evidence>
<name>A0ABY1P3V8_9FLAO</name>
<keyword evidence="2" id="KW-1185">Reference proteome</keyword>
<gene>
    <name evidence="1" type="ORF">SAMN06264346_108158</name>
</gene>